<proteinExistence type="predicted"/>
<keyword evidence="2" id="KW-0597">Phosphoprotein</keyword>
<comment type="caution">
    <text evidence="4">The sequence shown here is derived from an EMBL/GenBank/DDBJ whole genome shotgun (WGS) entry which is preliminary data.</text>
</comment>
<gene>
    <name evidence="4" type="primary">txxe 2166</name>
    <name evidence="4" type="ORF">TXXE_10825</name>
</gene>
<dbReference type="Proteomes" id="UP000681526">
    <property type="component" value="Unassembled WGS sequence"/>
</dbReference>
<dbReference type="InterPro" id="IPR020806">
    <property type="entry name" value="PKS_PP-bd"/>
</dbReference>
<protein>
    <submittedName>
        <fullName evidence="4">Phosphopantetheine attachment domain protein</fullName>
    </submittedName>
</protein>
<dbReference type="SUPFAM" id="SSF47336">
    <property type="entry name" value="ACP-like"/>
    <property type="match status" value="1"/>
</dbReference>
<dbReference type="InterPro" id="IPR036736">
    <property type="entry name" value="ACP-like_sf"/>
</dbReference>
<evidence type="ECO:0000313" key="4">
    <source>
        <dbReference type="EMBL" id="CAG5087383.1"/>
    </source>
</evidence>
<name>A0ABN7S080_THEXY</name>
<evidence type="ECO:0000256" key="2">
    <source>
        <dbReference type="ARBA" id="ARBA00022553"/>
    </source>
</evidence>
<dbReference type="SMART" id="SM00823">
    <property type="entry name" value="PKS_PP"/>
    <property type="match status" value="1"/>
</dbReference>
<dbReference type="Pfam" id="PF00550">
    <property type="entry name" value="PP-binding"/>
    <property type="match status" value="1"/>
</dbReference>
<feature type="domain" description="Carrier" evidence="3">
    <location>
        <begin position="3"/>
        <end position="80"/>
    </location>
</feature>
<organism evidence="4 5">
    <name type="scientific">Thermobacillus xylanilyticus</name>
    <dbReference type="NCBI Taxonomy" id="76633"/>
    <lineage>
        <taxon>Bacteria</taxon>
        <taxon>Bacillati</taxon>
        <taxon>Bacillota</taxon>
        <taxon>Bacilli</taxon>
        <taxon>Bacillales</taxon>
        <taxon>Paenibacillaceae</taxon>
        <taxon>Thermobacillus</taxon>
    </lineage>
</organism>
<evidence type="ECO:0000313" key="5">
    <source>
        <dbReference type="Proteomes" id="UP000681526"/>
    </source>
</evidence>
<reference evidence="4 5" key="1">
    <citation type="submission" date="2021-04" db="EMBL/GenBank/DDBJ databases">
        <authorList>
            <person name="Rakotoarivonina H."/>
        </authorList>
    </citation>
    <scope>NUCLEOTIDE SEQUENCE [LARGE SCALE GENOMIC DNA]</scope>
    <source>
        <strain evidence="4 5">XE</strain>
    </source>
</reference>
<evidence type="ECO:0000256" key="1">
    <source>
        <dbReference type="ARBA" id="ARBA00022450"/>
    </source>
</evidence>
<dbReference type="EMBL" id="CAJRAY010000049">
    <property type="protein sequence ID" value="CAG5087383.1"/>
    <property type="molecule type" value="Genomic_DNA"/>
</dbReference>
<dbReference type="PROSITE" id="PS50075">
    <property type="entry name" value="CARRIER"/>
    <property type="match status" value="1"/>
</dbReference>
<keyword evidence="5" id="KW-1185">Reference proteome</keyword>
<dbReference type="InterPro" id="IPR009081">
    <property type="entry name" value="PP-bd_ACP"/>
</dbReference>
<dbReference type="Gene3D" id="1.10.1200.10">
    <property type="entry name" value="ACP-like"/>
    <property type="match status" value="1"/>
</dbReference>
<evidence type="ECO:0000259" key="3">
    <source>
        <dbReference type="PROSITE" id="PS50075"/>
    </source>
</evidence>
<sequence length="81" mass="9489">MNVTKEELVRLIKSEIAGVIGQEPDDLDEETNFFRLGISSVQALKMMNRLRKNLEIDISPCRPVRIQDDRRICRIFERLSE</sequence>
<keyword evidence="1" id="KW-0596">Phosphopantetheine</keyword>
<accession>A0ABN7S080</accession>